<keyword evidence="4" id="KW-0238">DNA-binding</keyword>
<evidence type="ECO:0000313" key="11">
    <source>
        <dbReference type="WBParaSite" id="ACRNAN_scaffold1354.g18681.t1"/>
    </source>
</evidence>
<keyword evidence="5" id="KW-0804">Transcription</keyword>
<evidence type="ECO:0000313" key="10">
    <source>
        <dbReference type="Proteomes" id="UP000887540"/>
    </source>
</evidence>
<evidence type="ECO:0000256" key="3">
    <source>
        <dbReference type="ARBA" id="ARBA00023015"/>
    </source>
</evidence>
<keyword evidence="10" id="KW-1185">Reference proteome</keyword>
<protein>
    <submittedName>
        <fullName evidence="11">SAND domain-containing protein</fullName>
    </submittedName>
</protein>
<dbReference type="SMART" id="SM00258">
    <property type="entry name" value="SAND"/>
    <property type="match status" value="1"/>
</dbReference>
<evidence type="ECO:0000259" key="9">
    <source>
        <dbReference type="PROSITE" id="PS50864"/>
    </source>
</evidence>
<keyword evidence="6" id="KW-0539">Nucleus</keyword>
<keyword evidence="1" id="KW-0479">Metal-binding</keyword>
<proteinExistence type="predicted"/>
<dbReference type="PANTHER" id="PTHR10417">
    <property type="entry name" value="GLUCOCORTICOID MODULATORY ELEMENT-BINDING PROTEIN"/>
    <property type="match status" value="1"/>
</dbReference>
<dbReference type="Proteomes" id="UP000887540">
    <property type="component" value="Unplaced"/>
</dbReference>
<dbReference type="WBParaSite" id="ACRNAN_scaffold1354.g18681.t1">
    <property type="protein sequence ID" value="ACRNAN_scaffold1354.g18681.t1"/>
    <property type="gene ID" value="ACRNAN_scaffold1354.g18681"/>
</dbReference>
<feature type="coiled-coil region" evidence="7">
    <location>
        <begin position="411"/>
        <end position="445"/>
    </location>
</feature>
<keyword evidence="2" id="KW-0862">Zinc</keyword>
<feature type="domain" description="SAND" evidence="9">
    <location>
        <begin position="28"/>
        <end position="112"/>
    </location>
</feature>
<evidence type="ECO:0000256" key="7">
    <source>
        <dbReference type="SAM" id="Coils"/>
    </source>
</evidence>
<keyword evidence="3" id="KW-0805">Transcription regulation</keyword>
<evidence type="ECO:0000256" key="6">
    <source>
        <dbReference type="ARBA" id="ARBA00023242"/>
    </source>
</evidence>
<evidence type="ECO:0000256" key="2">
    <source>
        <dbReference type="ARBA" id="ARBA00022833"/>
    </source>
</evidence>
<dbReference type="InterPro" id="IPR010919">
    <property type="entry name" value="SAND-like_dom_sf"/>
</dbReference>
<dbReference type="Gene3D" id="3.10.390.10">
    <property type="entry name" value="SAND domain-like"/>
    <property type="match status" value="1"/>
</dbReference>
<dbReference type="InterPro" id="IPR059099">
    <property type="entry name" value="GMEB1/2/Spe-44_dom"/>
</dbReference>
<dbReference type="SUPFAM" id="SSF63763">
    <property type="entry name" value="SAND domain-like"/>
    <property type="match status" value="1"/>
</dbReference>
<dbReference type="AlphaFoldDB" id="A0A914CTC8"/>
<organism evidence="10 11">
    <name type="scientific">Acrobeloides nanus</name>
    <dbReference type="NCBI Taxonomy" id="290746"/>
    <lineage>
        <taxon>Eukaryota</taxon>
        <taxon>Metazoa</taxon>
        <taxon>Ecdysozoa</taxon>
        <taxon>Nematoda</taxon>
        <taxon>Chromadorea</taxon>
        <taxon>Rhabditida</taxon>
        <taxon>Tylenchina</taxon>
        <taxon>Cephalobomorpha</taxon>
        <taxon>Cephaloboidea</taxon>
        <taxon>Cephalobidae</taxon>
        <taxon>Acrobeloides</taxon>
    </lineage>
</organism>
<dbReference type="InterPro" id="IPR000770">
    <property type="entry name" value="SAND_dom"/>
</dbReference>
<keyword evidence="7" id="KW-0175">Coiled coil</keyword>
<dbReference type="PANTHER" id="PTHR10417:SF4">
    <property type="entry name" value="SAND DOMAIN-CONTAINING PROTEIN-RELATED"/>
    <property type="match status" value="1"/>
</dbReference>
<evidence type="ECO:0000256" key="5">
    <source>
        <dbReference type="ARBA" id="ARBA00023163"/>
    </source>
</evidence>
<dbReference type="Pfam" id="PF01342">
    <property type="entry name" value="SAND"/>
    <property type="match status" value="1"/>
</dbReference>
<sequence>MSVDSSDKQPSPISDVKSEDTSGDPDSGDEVPIPSPGARILEVRCGNLMGKLYEERFTCPGIHRRCIEFEGKLISPRQFTIRAEKDKQKDWKGSIRVGRYNLRTLMELKRIDFYEHETNCSLKCQSRNYIKNRKAAALESLSLLDSIVSSISEGQPSSSNVDGANDENGDISIRKRSSALEEYVTRTVQSINDTAALARLGIKSEEIYKPDEPDSRKNSTPNLHVNIPAQLVALNRHTPNGFHINSLPNGSLNLPNGLIPPPQLPPEGFADPFATLLQTLIEQQKHFLQQGQQQIFPAGLFAAFNGNGCEVAPNGGDDDPNNGSNSLNIRKIMESKPTLFWSRMRDLGILEDLLNTISIAVEQVKNVYLHPSPGTEEFAAQRLSGLANVLNLGDVFGEKIHARYVQTTLESSLLSKELHELQRKAEEQKRKLENAKRKSEAFDQIIKNHNNPEVQVNGIEAKKFRLNI</sequence>
<dbReference type="Pfam" id="PF25892">
    <property type="entry name" value="Spe-44"/>
    <property type="match status" value="1"/>
</dbReference>
<evidence type="ECO:0000256" key="1">
    <source>
        <dbReference type="ARBA" id="ARBA00022723"/>
    </source>
</evidence>
<feature type="region of interest" description="Disordered" evidence="8">
    <location>
        <begin position="1"/>
        <end position="35"/>
    </location>
</feature>
<reference evidence="11" key="1">
    <citation type="submission" date="2022-11" db="UniProtKB">
        <authorList>
            <consortium name="WormBaseParasite"/>
        </authorList>
    </citation>
    <scope>IDENTIFICATION</scope>
</reference>
<evidence type="ECO:0000256" key="8">
    <source>
        <dbReference type="SAM" id="MobiDB-lite"/>
    </source>
</evidence>
<name>A0A914CTC8_9BILA</name>
<dbReference type="PROSITE" id="PS50864">
    <property type="entry name" value="SAND"/>
    <property type="match status" value="1"/>
</dbReference>
<dbReference type="GO" id="GO:0046872">
    <property type="term" value="F:metal ion binding"/>
    <property type="evidence" value="ECO:0007669"/>
    <property type="project" value="UniProtKB-KW"/>
</dbReference>
<accession>A0A914CTC8</accession>
<evidence type="ECO:0000256" key="4">
    <source>
        <dbReference type="ARBA" id="ARBA00023125"/>
    </source>
</evidence>
<dbReference type="GO" id="GO:0003677">
    <property type="term" value="F:DNA binding"/>
    <property type="evidence" value="ECO:0007669"/>
    <property type="project" value="UniProtKB-KW"/>
</dbReference>